<dbReference type="InterPro" id="IPR027417">
    <property type="entry name" value="P-loop_NTPase"/>
</dbReference>
<gene>
    <name evidence="1" type="ORF">S12H4_47818</name>
</gene>
<proteinExistence type="predicted"/>
<feature type="non-terminal residue" evidence="1">
    <location>
        <position position="41"/>
    </location>
</feature>
<organism evidence="1">
    <name type="scientific">marine sediment metagenome</name>
    <dbReference type="NCBI Taxonomy" id="412755"/>
    <lineage>
        <taxon>unclassified sequences</taxon>
        <taxon>metagenomes</taxon>
        <taxon>ecological metagenomes</taxon>
    </lineage>
</organism>
<name>X1VA13_9ZZZZ</name>
<sequence>MFLSELKIWNFRKYGSGDGGAPGLHLKLNKGLNLIVGENDS</sequence>
<dbReference type="AlphaFoldDB" id="X1VA13"/>
<evidence type="ECO:0000313" key="1">
    <source>
        <dbReference type="EMBL" id="GAJ13552.1"/>
    </source>
</evidence>
<protein>
    <submittedName>
        <fullName evidence="1">Uncharacterized protein</fullName>
    </submittedName>
</protein>
<dbReference type="EMBL" id="BARW01029812">
    <property type="protein sequence ID" value="GAJ13552.1"/>
    <property type="molecule type" value="Genomic_DNA"/>
</dbReference>
<comment type="caution">
    <text evidence="1">The sequence shown here is derived from an EMBL/GenBank/DDBJ whole genome shotgun (WGS) entry which is preliminary data.</text>
</comment>
<reference evidence="1" key="1">
    <citation type="journal article" date="2014" name="Front. Microbiol.">
        <title>High frequency of phylogenetically diverse reductive dehalogenase-homologous genes in deep subseafloor sedimentary metagenomes.</title>
        <authorList>
            <person name="Kawai M."/>
            <person name="Futagami T."/>
            <person name="Toyoda A."/>
            <person name="Takaki Y."/>
            <person name="Nishi S."/>
            <person name="Hori S."/>
            <person name="Arai W."/>
            <person name="Tsubouchi T."/>
            <person name="Morono Y."/>
            <person name="Uchiyama I."/>
            <person name="Ito T."/>
            <person name="Fujiyama A."/>
            <person name="Inagaki F."/>
            <person name="Takami H."/>
        </authorList>
    </citation>
    <scope>NUCLEOTIDE SEQUENCE</scope>
    <source>
        <strain evidence="1">Expedition CK06-06</strain>
    </source>
</reference>
<dbReference type="Gene3D" id="3.40.50.300">
    <property type="entry name" value="P-loop containing nucleotide triphosphate hydrolases"/>
    <property type="match status" value="1"/>
</dbReference>
<accession>X1VA13</accession>